<dbReference type="Gene3D" id="2.60.40.1170">
    <property type="entry name" value="Mu homology domain, subdomain B"/>
    <property type="match status" value="1"/>
</dbReference>
<dbReference type="Gene3D" id="2.60.40.10">
    <property type="entry name" value="Immunoglobulins"/>
    <property type="match status" value="1"/>
</dbReference>
<dbReference type="InterPro" id="IPR047589">
    <property type="entry name" value="DUF11_rpt"/>
</dbReference>
<proteinExistence type="predicted"/>
<dbReference type="STRING" id="388413.ALPR1_21103"/>
<feature type="domain" description="DUF7507" evidence="2">
    <location>
        <begin position="619"/>
        <end position="715"/>
    </location>
</feature>
<dbReference type="HOGENOM" id="CLU_252243_0_0_10"/>
<protein>
    <submittedName>
        <fullName evidence="3">Membrane protein</fullName>
    </submittedName>
</protein>
<evidence type="ECO:0000259" key="2">
    <source>
        <dbReference type="Pfam" id="PF24346"/>
    </source>
</evidence>
<feature type="domain" description="DUF7507" evidence="2">
    <location>
        <begin position="273"/>
        <end position="377"/>
    </location>
</feature>
<accession>A3HYA2</accession>
<dbReference type="eggNOG" id="COG1361">
    <property type="taxonomic scope" value="Bacteria"/>
</dbReference>
<dbReference type="NCBIfam" id="TIGR01451">
    <property type="entry name" value="B_ant_repeat"/>
    <property type="match status" value="6"/>
</dbReference>
<dbReference type="Gene3D" id="2.60.40.1120">
    <property type="entry name" value="Carboxypeptidase-like, regulatory domain"/>
    <property type="match status" value="1"/>
</dbReference>
<dbReference type="InterPro" id="IPR051172">
    <property type="entry name" value="Chlamydia_OmcB"/>
</dbReference>
<dbReference type="PANTHER" id="PTHR34819">
    <property type="entry name" value="LARGE CYSTEINE-RICH PERIPLASMIC PROTEIN OMCB"/>
    <property type="match status" value="1"/>
</dbReference>
<dbReference type="InterPro" id="IPR001434">
    <property type="entry name" value="OmcB-like_DUF11"/>
</dbReference>
<dbReference type="Pfam" id="PF01345">
    <property type="entry name" value="DUF11"/>
    <property type="match status" value="1"/>
</dbReference>
<feature type="domain" description="DUF11" evidence="1">
    <location>
        <begin position="1225"/>
        <end position="1340"/>
    </location>
</feature>
<evidence type="ECO:0000313" key="3">
    <source>
        <dbReference type="EMBL" id="EAZ81575.2"/>
    </source>
</evidence>
<dbReference type="PANTHER" id="PTHR34819:SF3">
    <property type="entry name" value="CELL SURFACE PROTEIN"/>
    <property type="match status" value="1"/>
</dbReference>
<dbReference type="SUPFAM" id="SSF49478">
    <property type="entry name" value="Cna protein B-type domain"/>
    <property type="match status" value="1"/>
</dbReference>
<feature type="domain" description="DUF7507" evidence="2">
    <location>
        <begin position="404"/>
        <end position="499"/>
    </location>
</feature>
<feature type="domain" description="DUF7507" evidence="2">
    <location>
        <begin position="512"/>
        <end position="605"/>
    </location>
</feature>
<dbReference type="EMBL" id="AAXU02000001">
    <property type="protein sequence ID" value="EAZ81575.2"/>
    <property type="molecule type" value="Genomic_DNA"/>
</dbReference>
<dbReference type="InterPro" id="IPR055354">
    <property type="entry name" value="DUF7507"/>
</dbReference>
<sequence length="1434" mass="153702">MSGDSVDTDNETQVDLCQNPSLDVTKTLISNDDELGGDLSFEIAVENTGNVTLYDIYVEDETTGDNWTIAELAPQGVETFTVNVTITQEMIEGECYENTAFAEAREYIDGQEVPGSDNQQQEYVVIARDMDSAKDCFTQMPEIAVVKSAEVISEDDCYDTGDTVIYTFVVTNTGNITLENVVIDETHHFTGTGTLGAVSFVNSSMGSVEGTLKPGESAEYTAEYVITQEDTDARFINNQAEVTASYGDGMTVDDLSGDSVDTDNETQVDLCQQPDIAVVKSAEVISEDDCYDTGDTVIYTFVVTNTGNVTLSNVAVDETQFTGSGTLGAITFVSSSMSSAVGTLKPGETATYTATYEVTQIDTDLGYINNQAEASGMIGEITVDDLSGNSNDVDNETQVDLCQQPDIAILKSDNGSEVDAAGDVITYTLTVTNTGNVTLNNVMVTDPLTGLDQNVGTLAPGASTAVNTDYVVTQADMDAGSILNTALTTGDAPGEDDPSDDDQVETPVIQLPAIQIVKSDNGAEIDAAGEVISYTLTVTNTGNVTLNNVMVTDPLTGLDQNVGTLSPGASTAVNTDYEVTQADMDAGSILNTALTTGDGPGDDDPNDEDEVETPVVRLPNISLDKTVDLNSVSKEGIVLNYTLEVTNTGNVTLSSGNLVDPKTGLSLPEITLAVGETKSFSTTYTVTLEDILSGEPILNIATVNAIDVLSGTQVSAQSQAVVNIDLTPGIEIVKTADKDEVFEEGEVVTYTLSVTNTGTAPLVDVTVEDPMTGFETQIELLLPGETKAFETTYTVTIDDIAGQQPLVNVASATGDSIRGEEVSDTDDATVNIGCIDGTLITGIVYNDMTGEPLAGVPVTLIPQESTPGDILILVTGADGRYTFKDFAPGQYLVQVQDANLNAARGLYPVESSLFFTLIEECEYQTHDYAYETYDGVVLGDFVWFDLNGDGIQNEWFDADNDGQVTQNPINTTPINIRDWEWFDLNGDGRYDGPENEGELNKAGFGNDQSANIFITGPNGYTDDVIIGILGYWRSRPEAGLGEYTATIEVDEFLSQQAVFIRDTGLIKVLPDAGARTTGINEGIRFETRCGVTTDNSHTRTATASEVVFLDMDFGIRCLEAEVKIIANDDDFGTYFLSYGGLLGNILENDLLEGQRPDPADVDFEFTELDGIVGLLIDENGELSLIPGVNEAREYTLKYTLRETAFPDNQDDAFVVFRLQNDQVNLGVTKTSFEAEIFEGDEFEYEIVITNGDTPASNVMVTDNLPSGVTYISNSVTENSTNATVTDNVSGSAITWTISALAPEASITIRVKVKAGAAGSITNTVVVGADEDDTDESNNQDDDVNTILPFHIPNVITPNNDGDNDTFEIQGLGKFVSNEITIFNRYGDHVLEEENYQNDWNAPGQVAGTYFYVLTAVDSSGETHEFKGWIQVIKD</sequence>
<dbReference type="Pfam" id="PF13585">
    <property type="entry name" value="CHU_C"/>
    <property type="match status" value="1"/>
</dbReference>
<feature type="domain" description="DUF7507" evidence="2">
    <location>
        <begin position="19"/>
        <end position="107"/>
    </location>
</feature>
<feature type="domain" description="DUF7507" evidence="2">
    <location>
        <begin position="727"/>
        <end position="824"/>
    </location>
</feature>
<feature type="domain" description="DUF7507" evidence="2">
    <location>
        <begin position="141"/>
        <end position="254"/>
    </location>
</feature>
<dbReference type="Pfam" id="PF24346">
    <property type="entry name" value="DUF7507"/>
    <property type="match status" value="7"/>
</dbReference>
<dbReference type="InterPro" id="IPR026341">
    <property type="entry name" value="T9SS_type_B"/>
</dbReference>
<evidence type="ECO:0000313" key="4">
    <source>
        <dbReference type="Proteomes" id="UP000003919"/>
    </source>
</evidence>
<comment type="caution">
    <text evidence="3">The sequence shown here is derived from an EMBL/GenBank/DDBJ whole genome shotgun (WGS) entry which is preliminary data.</text>
</comment>
<organism evidence="3 4">
    <name type="scientific">Algoriphagus machipongonensis</name>
    <dbReference type="NCBI Taxonomy" id="388413"/>
    <lineage>
        <taxon>Bacteria</taxon>
        <taxon>Pseudomonadati</taxon>
        <taxon>Bacteroidota</taxon>
        <taxon>Cytophagia</taxon>
        <taxon>Cytophagales</taxon>
        <taxon>Cyclobacteriaceae</taxon>
        <taxon>Algoriphagus</taxon>
    </lineage>
</organism>
<gene>
    <name evidence="3" type="ORF">ALPR1_21103</name>
</gene>
<dbReference type="NCBIfam" id="TIGR04131">
    <property type="entry name" value="Bac_Flav_CTERM"/>
    <property type="match status" value="1"/>
</dbReference>
<dbReference type="InterPro" id="IPR013783">
    <property type="entry name" value="Ig-like_fold"/>
</dbReference>
<keyword evidence="4" id="KW-1185">Reference proteome</keyword>
<reference evidence="3 4" key="1">
    <citation type="journal article" date="2011" name="J. Bacteriol.">
        <title>Complete genome sequence of Algoriphagus sp. PR1, bacterial prey of a colony-forming choanoflagellate.</title>
        <authorList>
            <person name="Alegado R.A."/>
            <person name="Ferriera S."/>
            <person name="Nusbaum C."/>
            <person name="Young S.K."/>
            <person name="Zeng Q."/>
            <person name="Imamovic A."/>
            <person name="Fairclough S.R."/>
            <person name="King N."/>
        </authorList>
    </citation>
    <scope>NUCLEOTIDE SEQUENCE [LARGE SCALE GENOMIC DNA]</scope>
    <source>
        <strain evidence="3 4">PR1</strain>
    </source>
</reference>
<evidence type="ECO:0000259" key="1">
    <source>
        <dbReference type="Pfam" id="PF01345"/>
    </source>
</evidence>
<dbReference type="Proteomes" id="UP000003919">
    <property type="component" value="Unassembled WGS sequence"/>
</dbReference>
<name>A3HYA2_9BACT</name>